<dbReference type="InterPro" id="IPR001387">
    <property type="entry name" value="Cro/C1-type_HTH"/>
</dbReference>
<proteinExistence type="predicted"/>
<dbReference type="Pfam" id="PF01381">
    <property type="entry name" value="HTH_3"/>
    <property type="match status" value="1"/>
</dbReference>
<protein>
    <submittedName>
        <fullName evidence="2">XRE family transcriptional regulator</fullName>
    </submittedName>
</protein>
<accession>A0A9X8VBF7</accession>
<feature type="domain" description="HTH cro/C1-type" evidence="1">
    <location>
        <begin position="7"/>
        <end position="60"/>
    </location>
</feature>
<dbReference type="AlphaFoldDB" id="A0A9X8VBF7"/>
<evidence type="ECO:0000259" key="1">
    <source>
        <dbReference type="PROSITE" id="PS50943"/>
    </source>
</evidence>
<sequence>MDISVRLKTRRIELGLTQQQLASLAGIKQQTVQRIESGGSQNPRHLLEISDALGCSPKWLLHGVSE</sequence>
<dbReference type="SUPFAM" id="SSF47413">
    <property type="entry name" value="lambda repressor-like DNA-binding domains"/>
    <property type="match status" value="1"/>
</dbReference>
<gene>
    <name evidence="2" type="ORF">E0L31_30510</name>
</gene>
<dbReference type="PROSITE" id="PS50943">
    <property type="entry name" value="HTH_CROC1"/>
    <property type="match status" value="1"/>
</dbReference>
<dbReference type="SMART" id="SM00530">
    <property type="entry name" value="HTH_XRE"/>
    <property type="match status" value="1"/>
</dbReference>
<dbReference type="EMBL" id="SPSG01004307">
    <property type="protein sequence ID" value="TFU39538.1"/>
    <property type="molecule type" value="Genomic_DNA"/>
</dbReference>
<organism evidence="2">
    <name type="scientific">Serratia marcescens</name>
    <dbReference type="NCBI Taxonomy" id="615"/>
    <lineage>
        <taxon>Bacteria</taxon>
        <taxon>Pseudomonadati</taxon>
        <taxon>Pseudomonadota</taxon>
        <taxon>Gammaproteobacteria</taxon>
        <taxon>Enterobacterales</taxon>
        <taxon>Yersiniaceae</taxon>
        <taxon>Serratia</taxon>
    </lineage>
</organism>
<dbReference type="Gene3D" id="1.10.260.40">
    <property type="entry name" value="lambda repressor-like DNA-binding domains"/>
    <property type="match status" value="1"/>
</dbReference>
<comment type="caution">
    <text evidence="2">The sequence shown here is derived from an EMBL/GenBank/DDBJ whole genome shotgun (WGS) entry which is preliminary data.</text>
</comment>
<dbReference type="GO" id="GO:0003677">
    <property type="term" value="F:DNA binding"/>
    <property type="evidence" value="ECO:0007669"/>
    <property type="project" value="InterPro"/>
</dbReference>
<dbReference type="CDD" id="cd00093">
    <property type="entry name" value="HTH_XRE"/>
    <property type="match status" value="1"/>
</dbReference>
<evidence type="ECO:0000313" key="2">
    <source>
        <dbReference type="EMBL" id="TFU39538.1"/>
    </source>
</evidence>
<dbReference type="InterPro" id="IPR010982">
    <property type="entry name" value="Lambda_DNA-bd_dom_sf"/>
</dbReference>
<reference evidence="2" key="1">
    <citation type="submission" date="2019-03" db="EMBL/GenBank/DDBJ databases">
        <title>Serratia marcescens strain N2 draft genome.</title>
        <authorList>
            <person name="Yassin A."/>
            <person name="El-Kenawy N."/>
            <person name="Youssef N.H."/>
        </authorList>
    </citation>
    <scope>NUCLEOTIDE SEQUENCE [LARGE SCALE GENOMIC DNA]</scope>
    <source>
        <strain evidence="2">N2</strain>
    </source>
</reference>
<name>A0A9X8VBF7_SERMA</name>